<name>A0A7C4QPM9_9PLAN</name>
<organism evidence="3">
    <name type="scientific">Schlesneria paludicola</name>
    <dbReference type="NCBI Taxonomy" id="360056"/>
    <lineage>
        <taxon>Bacteria</taxon>
        <taxon>Pseudomonadati</taxon>
        <taxon>Planctomycetota</taxon>
        <taxon>Planctomycetia</taxon>
        <taxon>Planctomycetales</taxon>
        <taxon>Planctomycetaceae</taxon>
        <taxon>Schlesneria</taxon>
    </lineage>
</organism>
<dbReference type="Pfam" id="PF07622">
    <property type="entry name" value="DUF1583"/>
    <property type="match status" value="1"/>
</dbReference>
<feature type="transmembrane region" description="Helical" evidence="1">
    <location>
        <begin position="288"/>
        <end position="307"/>
    </location>
</feature>
<evidence type="ECO:0000259" key="2">
    <source>
        <dbReference type="Pfam" id="PF07622"/>
    </source>
</evidence>
<protein>
    <submittedName>
        <fullName evidence="3">DUF1583 domain-containing protein</fullName>
    </submittedName>
</protein>
<gene>
    <name evidence="3" type="ORF">ENS64_10550</name>
</gene>
<comment type="caution">
    <text evidence="3">The sequence shown here is derived from an EMBL/GenBank/DDBJ whole genome shotgun (WGS) entry which is preliminary data.</text>
</comment>
<dbReference type="EMBL" id="DSVQ01000014">
    <property type="protein sequence ID" value="HGT39684.1"/>
    <property type="molecule type" value="Genomic_DNA"/>
</dbReference>
<accession>A0A7C4QPM9</accession>
<evidence type="ECO:0000256" key="1">
    <source>
        <dbReference type="SAM" id="Phobius"/>
    </source>
</evidence>
<keyword evidence="1" id="KW-0472">Membrane</keyword>
<dbReference type="AlphaFoldDB" id="A0A7C4QPM9"/>
<keyword evidence="1" id="KW-0812">Transmembrane</keyword>
<proteinExistence type="predicted"/>
<dbReference type="InterPro" id="IPR011475">
    <property type="entry name" value="DUF1583"/>
</dbReference>
<sequence length="313" mass="34338">MGGGASGRGALSVRGRVGANDHAWRVVDVDGTVAHARGWDFRPVLGCGRWTMNRQLALLLAAAMLALTQTARGAEQFTQQFGTEPINRRLLKRIGPEQALKAGKDGLTVLLPAEGKTQAGVETRFGVSGDFEIIAGYEVPDHPPPETGYGLGVILRLNRVDSEDFAAFGRRIQRNGTQVFNANNSKLVGGQRKHDQTFHEAQSPRGELRIVRIDTLLRFLVKEEGSDEFRLIREVQFGDFPLKSVKFVGDTGGSQQEMTVRLTRLSIRADGLPYGPTTVPGQYAWTTWKVLGATGVLVLIGGGIWYWRRRAES</sequence>
<keyword evidence="1" id="KW-1133">Transmembrane helix</keyword>
<evidence type="ECO:0000313" key="3">
    <source>
        <dbReference type="EMBL" id="HGT39684.1"/>
    </source>
</evidence>
<feature type="domain" description="DUF1583" evidence="2">
    <location>
        <begin position="68"/>
        <end position="272"/>
    </location>
</feature>
<reference evidence="3" key="1">
    <citation type="journal article" date="2020" name="mSystems">
        <title>Genome- and Community-Level Interaction Insights into Carbon Utilization and Element Cycling Functions of Hydrothermarchaeota in Hydrothermal Sediment.</title>
        <authorList>
            <person name="Zhou Z."/>
            <person name="Liu Y."/>
            <person name="Xu W."/>
            <person name="Pan J."/>
            <person name="Luo Z.H."/>
            <person name="Li M."/>
        </authorList>
    </citation>
    <scope>NUCLEOTIDE SEQUENCE [LARGE SCALE GENOMIC DNA]</scope>
    <source>
        <strain evidence="3">SpSt-508</strain>
    </source>
</reference>